<dbReference type="EMBL" id="CADCTE010000186">
    <property type="protein sequence ID" value="CAA9274282.1"/>
    <property type="molecule type" value="Genomic_DNA"/>
</dbReference>
<feature type="non-terminal residue" evidence="2">
    <location>
        <position position="59"/>
    </location>
</feature>
<dbReference type="AlphaFoldDB" id="A0A6J4J9E0"/>
<name>A0A6J4J9E0_9MICC</name>
<accession>A0A6J4J9E0</accession>
<feature type="non-terminal residue" evidence="2">
    <location>
        <position position="1"/>
    </location>
</feature>
<evidence type="ECO:0000256" key="1">
    <source>
        <dbReference type="SAM" id="MobiDB-lite"/>
    </source>
</evidence>
<protein>
    <submittedName>
        <fullName evidence="2">Uncharacterized protein</fullName>
    </submittedName>
</protein>
<evidence type="ECO:0000313" key="2">
    <source>
        <dbReference type="EMBL" id="CAA9274282.1"/>
    </source>
</evidence>
<sequence length="59" mass="6195">ERNRKPQCERGTPSGRRPPRPGRRAAGPDPCRTPAADHRPEAGQGNALLGEAAGQKAAV</sequence>
<proteinExistence type="predicted"/>
<reference evidence="2" key="1">
    <citation type="submission" date="2020-02" db="EMBL/GenBank/DDBJ databases">
        <authorList>
            <person name="Meier V. D."/>
        </authorList>
    </citation>
    <scope>NUCLEOTIDE SEQUENCE</scope>
    <source>
        <strain evidence="2">AVDCRST_MAG83</strain>
    </source>
</reference>
<feature type="region of interest" description="Disordered" evidence="1">
    <location>
        <begin position="1"/>
        <end position="59"/>
    </location>
</feature>
<organism evidence="2">
    <name type="scientific">uncultured Arthrobacter sp</name>
    <dbReference type="NCBI Taxonomy" id="114050"/>
    <lineage>
        <taxon>Bacteria</taxon>
        <taxon>Bacillati</taxon>
        <taxon>Actinomycetota</taxon>
        <taxon>Actinomycetes</taxon>
        <taxon>Micrococcales</taxon>
        <taxon>Micrococcaceae</taxon>
        <taxon>Arthrobacter</taxon>
        <taxon>environmental samples</taxon>
    </lineage>
</organism>
<gene>
    <name evidence="2" type="ORF">AVDCRST_MAG83-3629</name>
</gene>